<keyword evidence="3" id="KW-1185">Reference proteome</keyword>
<dbReference type="Proteomes" id="UP001499990">
    <property type="component" value="Unassembled WGS sequence"/>
</dbReference>
<evidence type="ECO:0000313" key="3">
    <source>
        <dbReference type="Proteomes" id="UP001499990"/>
    </source>
</evidence>
<dbReference type="EMBL" id="BAAAYL010000001">
    <property type="protein sequence ID" value="GAA3368120.1"/>
    <property type="molecule type" value="Genomic_DNA"/>
</dbReference>
<protein>
    <recommendedName>
        <fullName evidence="1">Tn3 transposase DDE domain-containing protein</fullName>
    </recommendedName>
</protein>
<gene>
    <name evidence="2" type="ORF">GCM10020367_05190</name>
</gene>
<feature type="domain" description="Tn3 transposase DDE" evidence="1">
    <location>
        <begin position="10"/>
        <end position="82"/>
    </location>
</feature>
<proteinExistence type="predicted"/>
<dbReference type="Pfam" id="PF01526">
    <property type="entry name" value="DDE_Tnp_Tn3"/>
    <property type="match status" value="1"/>
</dbReference>
<sequence length="84" mass="9027">MPGRVALAPLRPPSGNDPKFADPFGRYVLTTFVKGANMGPYETARHIPGVSGHEPAYVANRHFSLVLLNEAIAHPVNAHASRPT</sequence>
<dbReference type="RefSeq" id="WP_345034266.1">
    <property type="nucleotide sequence ID" value="NZ_BAAAYL010000001.1"/>
</dbReference>
<evidence type="ECO:0000259" key="1">
    <source>
        <dbReference type="Pfam" id="PF01526"/>
    </source>
</evidence>
<organism evidence="2 3">
    <name type="scientific">Streptomyces sannanensis</name>
    <dbReference type="NCBI Taxonomy" id="285536"/>
    <lineage>
        <taxon>Bacteria</taxon>
        <taxon>Bacillati</taxon>
        <taxon>Actinomycetota</taxon>
        <taxon>Actinomycetes</taxon>
        <taxon>Kitasatosporales</taxon>
        <taxon>Streptomycetaceae</taxon>
        <taxon>Streptomyces</taxon>
    </lineage>
</organism>
<accession>A0ABP6S4L7</accession>
<evidence type="ECO:0000313" key="2">
    <source>
        <dbReference type="EMBL" id="GAA3368120.1"/>
    </source>
</evidence>
<dbReference type="InterPro" id="IPR002513">
    <property type="entry name" value="Tn3_Tnp_DDE_dom"/>
</dbReference>
<comment type="caution">
    <text evidence="2">The sequence shown here is derived from an EMBL/GenBank/DDBJ whole genome shotgun (WGS) entry which is preliminary data.</text>
</comment>
<reference evidence="3" key="1">
    <citation type="journal article" date="2019" name="Int. J. Syst. Evol. Microbiol.">
        <title>The Global Catalogue of Microorganisms (GCM) 10K type strain sequencing project: providing services to taxonomists for standard genome sequencing and annotation.</title>
        <authorList>
            <consortium name="The Broad Institute Genomics Platform"/>
            <consortium name="The Broad Institute Genome Sequencing Center for Infectious Disease"/>
            <person name="Wu L."/>
            <person name="Ma J."/>
        </authorList>
    </citation>
    <scope>NUCLEOTIDE SEQUENCE [LARGE SCALE GENOMIC DNA]</scope>
    <source>
        <strain evidence="3">JCM 9651</strain>
    </source>
</reference>
<name>A0ABP6S4L7_9ACTN</name>